<gene>
    <name evidence="1" type="ORF">FDP22_13375</name>
</gene>
<dbReference type="InterPro" id="IPR009959">
    <property type="entry name" value="Cyclase_SnoaL-like"/>
</dbReference>
<dbReference type="Proteomes" id="UP000305888">
    <property type="component" value="Chromosome"/>
</dbReference>
<dbReference type="KEGG" id="ppru:FDP22_13375"/>
<dbReference type="GO" id="GO:0030638">
    <property type="term" value="P:polyketide metabolic process"/>
    <property type="evidence" value="ECO:0007669"/>
    <property type="project" value="InterPro"/>
</dbReference>
<dbReference type="RefSeq" id="WP_138574365.1">
    <property type="nucleotide sequence ID" value="NZ_CP040818.1"/>
</dbReference>
<dbReference type="SUPFAM" id="SSF54427">
    <property type="entry name" value="NTF2-like"/>
    <property type="match status" value="1"/>
</dbReference>
<dbReference type="Gene3D" id="3.10.450.50">
    <property type="match status" value="1"/>
</dbReference>
<reference evidence="1 2" key="1">
    <citation type="submission" date="2019-06" db="EMBL/GenBank/DDBJ databases">
        <title>Genome sequence of Rhodobacteraceae bacterium D4M1.</title>
        <authorList>
            <person name="Cao J."/>
        </authorList>
    </citation>
    <scope>NUCLEOTIDE SEQUENCE [LARGE SCALE GENOMIC DNA]</scope>
    <source>
        <strain evidence="1 2">D4M1</strain>
    </source>
</reference>
<name>A0A5B8FV66_9RHOB</name>
<sequence length="132" mass="14644">MDPAALTALYHGYIACLNARDWARLGEYVGDSVRHNGRPLGLAGYRAMLEGDVATIPDLRFEVRLLAADPPVVAARLWFDCHPKAGFLGLPVNGRRVCFAENVFYTVTQERVSEVWSLIDREAVVDQLRGDA</sequence>
<dbReference type="Pfam" id="PF07366">
    <property type="entry name" value="SnoaL"/>
    <property type="match status" value="1"/>
</dbReference>
<evidence type="ECO:0000313" key="2">
    <source>
        <dbReference type="Proteomes" id="UP000305888"/>
    </source>
</evidence>
<dbReference type="InterPro" id="IPR032710">
    <property type="entry name" value="NTF2-like_dom_sf"/>
</dbReference>
<dbReference type="AlphaFoldDB" id="A0A5B8FV66"/>
<dbReference type="PANTHER" id="PTHR38436">
    <property type="entry name" value="POLYKETIDE CYCLASE SNOAL-LIKE DOMAIN"/>
    <property type="match status" value="1"/>
</dbReference>
<keyword evidence="2" id="KW-1185">Reference proteome</keyword>
<dbReference type="EMBL" id="CP040818">
    <property type="protein sequence ID" value="QDL92686.1"/>
    <property type="molecule type" value="Genomic_DNA"/>
</dbReference>
<dbReference type="OrthoDB" id="9810441at2"/>
<proteinExistence type="predicted"/>
<dbReference type="PANTHER" id="PTHR38436:SF1">
    <property type="entry name" value="ESTER CYCLASE"/>
    <property type="match status" value="1"/>
</dbReference>
<accession>A0A5B8FV66</accession>
<evidence type="ECO:0000313" key="1">
    <source>
        <dbReference type="EMBL" id="QDL92686.1"/>
    </source>
</evidence>
<organism evidence="1 2">
    <name type="scientific">Paroceanicella profunda</name>
    <dbReference type="NCBI Taxonomy" id="2579971"/>
    <lineage>
        <taxon>Bacteria</taxon>
        <taxon>Pseudomonadati</taxon>
        <taxon>Pseudomonadota</taxon>
        <taxon>Alphaproteobacteria</taxon>
        <taxon>Rhodobacterales</taxon>
        <taxon>Paracoccaceae</taxon>
        <taxon>Paroceanicella</taxon>
    </lineage>
</organism>
<protein>
    <submittedName>
        <fullName evidence="1">Ester cyclase</fullName>
    </submittedName>
</protein>